<dbReference type="Pfam" id="PF12770">
    <property type="entry name" value="CHAT"/>
    <property type="match status" value="1"/>
</dbReference>
<dbReference type="InterPro" id="IPR011990">
    <property type="entry name" value="TPR-like_helical_dom_sf"/>
</dbReference>
<accession>A0ABQ3VL50</accession>
<comment type="caution">
    <text evidence="3">The sequence shown here is derived from an EMBL/GenBank/DDBJ whole genome shotgun (WGS) entry which is preliminary data.</text>
</comment>
<dbReference type="Proteomes" id="UP000635565">
    <property type="component" value="Unassembled WGS sequence"/>
</dbReference>
<proteinExistence type="predicted"/>
<evidence type="ECO:0000313" key="3">
    <source>
        <dbReference type="EMBL" id="GHO86333.1"/>
    </source>
</evidence>
<dbReference type="PANTHER" id="PTHR10098">
    <property type="entry name" value="RAPSYN-RELATED"/>
    <property type="match status" value="1"/>
</dbReference>
<dbReference type="PANTHER" id="PTHR10098:SF108">
    <property type="entry name" value="TETRATRICOPEPTIDE REPEAT PROTEIN 28"/>
    <property type="match status" value="1"/>
</dbReference>
<organism evidence="3 4">
    <name type="scientific">Dictyobacter formicarum</name>
    <dbReference type="NCBI Taxonomy" id="2778368"/>
    <lineage>
        <taxon>Bacteria</taxon>
        <taxon>Bacillati</taxon>
        <taxon>Chloroflexota</taxon>
        <taxon>Ktedonobacteria</taxon>
        <taxon>Ktedonobacterales</taxon>
        <taxon>Dictyobacteraceae</taxon>
        <taxon>Dictyobacter</taxon>
    </lineage>
</organism>
<protein>
    <recommendedName>
        <fullName evidence="2">CHAT domain-containing protein</fullName>
    </recommendedName>
</protein>
<evidence type="ECO:0000256" key="1">
    <source>
        <dbReference type="SAM" id="MobiDB-lite"/>
    </source>
</evidence>
<reference evidence="3 4" key="1">
    <citation type="journal article" date="2021" name="Int. J. Syst. Evol. Microbiol.">
        <title>Reticulibacter mediterranei gen. nov., sp. nov., within the new family Reticulibacteraceae fam. nov., and Ktedonospora formicarum gen. nov., sp. nov., Ktedonobacter robiniae sp. nov., Dictyobacter formicarum sp. nov. and Dictyobacter arantiisoli sp. nov., belonging to the class Ktedonobacteria.</title>
        <authorList>
            <person name="Yabe S."/>
            <person name="Zheng Y."/>
            <person name="Wang C.M."/>
            <person name="Sakai Y."/>
            <person name="Abe K."/>
            <person name="Yokota A."/>
            <person name="Donadio S."/>
            <person name="Cavaletti L."/>
            <person name="Monciardini P."/>
        </authorList>
    </citation>
    <scope>NUCLEOTIDE SEQUENCE [LARGE SCALE GENOMIC DNA]</scope>
    <source>
        <strain evidence="3 4">SOSP1-9</strain>
    </source>
</reference>
<sequence length="1463" mass="164777">MSMAIIQCTHCGHKFVHTPRREQCPLCDQPLISNAAPEQKEQAQPEPQLNATEEAPVLSEEEQAAQDYAQVLFRIFDTLLLANSWEEVRALIETNQAHLLIPSCQPFLAALSASLRQNNHPDIAEHVDMYRELLQDSLEYGFEAAWQRFLQAQDTAGQALRDLLLAHLNGTVRQVLQEQQALFLSPMVVAALYRAIARFGSGTTHVNAYNAYLLQLLLDARQGIWPPQEQQLPVIDEQQLSPDGRLTLFPGMAGLHPDDPMLKEMLNSLSGPNAQPMDAETRELYSDLLVEMMRWMDFSAIGKGNMAVNAEGKTAIQARIDALLPRIDRTRQPQFWAAIQNIRAALPLLNADQEPVPVPAEPTFSVEEAPVQWIQAQMLRSFYALGYLDDDFNREELLTRFEVAFSLLDPELNIEEWNYALIGRAQIRVYRRTDLPISQLLLSLADVEQALHFFTRERDLERWAMALNLRCWICAELEQLTGDGATYNSQVIADTSQVIASCQETQIASFLYYDALLARGMAYTMQVAHNQTYSLELALTDLNMVLQQDELCQPLTERWATVQEALGTVYYYAQDGGRARALQQAIAYFNEALRVFTPERNRLQWAQITFLRAMAYSDYAEGSVLRNKERALQDMLRVVDDFSLEIAPTRWAFLHANLGNLYLTRLIGKHSENCEQAIEHYGQALTILKPETSPIIWSMVLVGRGTAYRQLAVPATDDRYAYMISPLEMLKRAFQQPGEGNIVQDMAQIFPRYLKNIQLALRDFDEALTVLSPTAHPREWSYACRERATTNTLYNVWHQFTGNWKGDLADLDAVLAIYEQQHLRFDWAVTLNNRALFYLTQLQAGQSSAAQLALHDTAAALTVFTRLVYPREYRNLYALRAQIFSCLGQWEQAHAALLVVRDVLRTTLLNAPSGSDQFEELAEVAAHDIYVYAAQVLVRLDRYAEAVVALEEGRAQQLRLQLALDMITSTRSTEDEAAQQRRQAFISVRERWRTCQQALNLDIQQGTLSQEELDIAARQLEGIWVELMSAAQIIRQHDDPSFMQPVPILQDITGAVATPDEALIYLVSGIFQADHGGMALIVSNPPGQEPCIQHLDLPHLSLETISAMFDPDPTAKTVLKIDAIIQTLGAAGLTALTHALLSQPHLRRVRLIPYGRLGLLPLPSVRVTLPDRQWSRFGDLFEVTIVPSARAARLSYTHLQSTKEELLVVGNPQPLPAGYQSLPYAEAEAEMIPALARKGGYAIQAVHEILGAQATRQRVLEQLQQAWYAHLALHGEYVPYDPQSSRLIFAGDESMPETECTLTLREALDGRVNLHGLRLLVLSACETSVIDIERVPDEGLGLASGFLQAGVAGVVAALWQVNDRATYLLMTRFAELFLNRSLQLTPAQALAQAQRWLREEASYQILANYKPPLLTFTIQRMSENQQKVLNAIRHHAAKRARTHPSALPYADPRFWAAFVVTGR</sequence>
<evidence type="ECO:0000259" key="2">
    <source>
        <dbReference type="Pfam" id="PF12770"/>
    </source>
</evidence>
<dbReference type="EMBL" id="BNJJ01000012">
    <property type="protein sequence ID" value="GHO86333.1"/>
    <property type="molecule type" value="Genomic_DNA"/>
</dbReference>
<dbReference type="InterPro" id="IPR024983">
    <property type="entry name" value="CHAT_dom"/>
</dbReference>
<feature type="domain" description="CHAT" evidence="2">
    <location>
        <begin position="1125"/>
        <end position="1462"/>
    </location>
</feature>
<gene>
    <name evidence="3" type="ORF">KSZ_43390</name>
</gene>
<dbReference type="SUPFAM" id="SSF48452">
    <property type="entry name" value="TPR-like"/>
    <property type="match status" value="1"/>
</dbReference>
<feature type="region of interest" description="Disordered" evidence="1">
    <location>
        <begin position="37"/>
        <end position="60"/>
    </location>
</feature>
<name>A0ABQ3VL50_9CHLR</name>
<keyword evidence="4" id="KW-1185">Reference proteome</keyword>
<evidence type="ECO:0000313" key="4">
    <source>
        <dbReference type="Proteomes" id="UP000635565"/>
    </source>
</evidence>
<dbReference type="Gene3D" id="1.25.40.10">
    <property type="entry name" value="Tetratricopeptide repeat domain"/>
    <property type="match status" value="1"/>
</dbReference>